<name>A0A194YN46_SORBI</name>
<dbReference type="EMBL" id="CM000763">
    <property type="protein sequence ID" value="KXG29627.1"/>
    <property type="molecule type" value="Genomic_DNA"/>
</dbReference>
<sequence length="107" mass="12220">MGDKPSTEEADRKRSEHAARTTYILCRSSRRVLTLFCQSLKSLSTSRSALFSDSPNNQPHTFGNQVISCKNHEIEEEKPNQPSRGRTRKRGALLFLDPVSTRRKRCN</sequence>
<proteinExistence type="predicted"/>
<dbReference type="InParanoid" id="A0A194YN46"/>
<keyword evidence="3" id="KW-1185">Reference proteome</keyword>
<protein>
    <submittedName>
        <fullName evidence="2">Uncharacterized protein</fullName>
    </submittedName>
</protein>
<evidence type="ECO:0000313" key="3">
    <source>
        <dbReference type="Proteomes" id="UP000000768"/>
    </source>
</evidence>
<dbReference type="AlphaFoldDB" id="A0A194YN46"/>
<evidence type="ECO:0000256" key="1">
    <source>
        <dbReference type="SAM" id="MobiDB-lite"/>
    </source>
</evidence>
<feature type="region of interest" description="Disordered" evidence="1">
    <location>
        <begin position="75"/>
        <end position="94"/>
    </location>
</feature>
<organism evidence="2 3">
    <name type="scientific">Sorghum bicolor</name>
    <name type="common">Sorghum</name>
    <name type="synonym">Sorghum vulgare</name>
    <dbReference type="NCBI Taxonomy" id="4558"/>
    <lineage>
        <taxon>Eukaryota</taxon>
        <taxon>Viridiplantae</taxon>
        <taxon>Streptophyta</taxon>
        <taxon>Embryophyta</taxon>
        <taxon>Tracheophyta</taxon>
        <taxon>Spermatophyta</taxon>
        <taxon>Magnoliopsida</taxon>
        <taxon>Liliopsida</taxon>
        <taxon>Poales</taxon>
        <taxon>Poaceae</taxon>
        <taxon>PACMAD clade</taxon>
        <taxon>Panicoideae</taxon>
        <taxon>Andropogonodae</taxon>
        <taxon>Andropogoneae</taxon>
        <taxon>Sorghinae</taxon>
        <taxon>Sorghum</taxon>
    </lineage>
</organism>
<dbReference type="Proteomes" id="UP000000768">
    <property type="component" value="Chromosome 4"/>
</dbReference>
<dbReference type="Gramene" id="KXG29627">
    <property type="protein sequence ID" value="KXG29627"/>
    <property type="gene ID" value="SORBI_3004G065700"/>
</dbReference>
<reference evidence="3" key="2">
    <citation type="journal article" date="2018" name="Plant J.">
        <title>The Sorghum bicolor reference genome: improved assembly, gene annotations, a transcriptome atlas, and signatures of genome organization.</title>
        <authorList>
            <person name="McCormick R.F."/>
            <person name="Truong S.K."/>
            <person name="Sreedasyam A."/>
            <person name="Jenkins J."/>
            <person name="Shu S."/>
            <person name="Sims D."/>
            <person name="Kennedy M."/>
            <person name="Amirebrahimi M."/>
            <person name="Weers B.D."/>
            <person name="McKinley B."/>
            <person name="Mattison A."/>
            <person name="Morishige D.T."/>
            <person name="Grimwood J."/>
            <person name="Schmutz J."/>
            <person name="Mullet J.E."/>
        </authorList>
    </citation>
    <scope>NUCLEOTIDE SEQUENCE [LARGE SCALE GENOMIC DNA]</scope>
    <source>
        <strain evidence="3">cv. BTx623</strain>
    </source>
</reference>
<gene>
    <name evidence="2" type="ORF">SORBI_3004G065700</name>
</gene>
<evidence type="ECO:0000313" key="2">
    <source>
        <dbReference type="EMBL" id="KXG29627.1"/>
    </source>
</evidence>
<accession>A0A194YN46</accession>
<reference evidence="2 3" key="1">
    <citation type="journal article" date="2009" name="Nature">
        <title>The Sorghum bicolor genome and the diversification of grasses.</title>
        <authorList>
            <person name="Paterson A.H."/>
            <person name="Bowers J.E."/>
            <person name="Bruggmann R."/>
            <person name="Dubchak I."/>
            <person name="Grimwood J."/>
            <person name="Gundlach H."/>
            <person name="Haberer G."/>
            <person name="Hellsten U."/>
            <person name="Mitros T."/>
            <person name="Poliakov A."/>
            <person name="Schmutz J."/>
            <person name="Spannagl M."/>
            <person name="Tang H."/>
            <person name="Wang X."/>
            <person name="Wicker T."/>
            <person name="Bharti A.K."/>
            <person name="Chapman J."/>
            <person name="Feltus F.A."/>
            <person name="Gowik U."/>
            <person name="Grigoriev I.V."/>
            <person name="Lyons E."/>
            <person name="Maher C.A."/>
            <person name="Martis M."/>
            <person name="Narechania A."/>
            <person name="Otillar R.P."/>
            <person name="Penning B.W."/>
            <person name="Salamov A.A."/>
            <person name="Wang Y."/>
            <person name="Zhang L."/>
            <person name="Carpita N.C."/>
            <person name="Freeling M."/>
            <person name="Gingle A.R."/>
            <person name="Hash C.T."/>
            <person name="Keller B."/>
            <person name="Klein P."/>
            <person name="Kresovich S."/>
            <person name="McCann M.C."/>
            <person name="Ming R."/>
            <person name="Peterson D.G."/>
            <person name="Mehboob-ur-Rahman"/>
            <person name="Ware D."/>
            <person name="Westhoff P."/>
            <person name="Mayer K.F."/>
            <person name="Messing J."/>
            <person name="Rokhsar D.S."/>
        </authorList>
    </citation>
    <scope>NUCLEOTIDE SEQUENCE [LARGE SCALE GENOMIC DNA]</scope>
    <source>
        <strain evidence="3">cv. BTx623</strain>
    </source>
</reference>